<dbReference type="EMBL" id="BJYT01000006">
    <property type="protein sequence ID" value="GEO09308.1"/>
    <property type="molecule type" value="Genomic_DNA"/>
</dbReference>
<name>A0A512BBF7_9BACT</name>
<protein>
    <submittedName>
        <fullName evidence="6">FAD-dependent oxidoreductase</fullName>
    </submittedName>
</protein>
<gene>
    <name evidence="6" type="primary">fjo30</name>
    <name evidence="6" type="ORF">SAE01_18040</name>
</gene>
<reference evidence="6 7" key="1">
    <citation type="submission" date="2019-07" db="EMBL/GenBank/DDBJ databases">
        <title>Whole genome shotgun sequence of Segetibacter aerophilus NBRC 106135.</title>
        <authorList>
            <person name="Hosoyama A."/>
            <person name="Uohara A."/>
            <person name="Ohji S."/>
            <person name="Ichikawa N."/>
        </authorList>
    </citation>
    <scope>NUCLEOTIDE SEQUENCE [LARGE SCALE GENOMIC DNA]</scope>
    <source>
        <strain evidence="6 7">NBRC 106135</strain>
    </source>
</reference>
<dbReference type="GO" id="GO:0016491">
    <property type="term" value="F:oxidoreductase activity"/>
    <property type="evidence" value="ECO:0007669"/>
    <property type="project" value="UniProtKB-KW"/>
</dbReference>
<dbReference type="RefSeq" id="WP_147203436.1">
    <property type="nucleotide sequence ID" value="NZ_BJYT01000006.1"/>
</dbReference>
<evidence type="ECO:0000256" key="1">
    <source>
        <dbReference type="ARBA" id="ARBA00001974"/>
    </source>
</evidence>
<comment type="caution">
    <text evidence="6">The sequence shown here is derived from an EMBL/GenBank/DDBJ whole genome shotgun (WGS) entry which is preliminary data.</text>
</comment>
<keyword evidence="4" id="KW-0560">Oxidoreductase</keyword>
<evidence type="ECO:0000259" key="5">
    <source>
        <dbReference type="Pfam" id="PF01266"/>
    </source>
</evidence>
<evidence type="ECO:0000256" key="4">
    <source>
        <dbReference type="ARBA" id="ARBA00023002"/>
    </source>
</evidence>
<accession>A0A512BBF7</accession>
<dbReference type="GO" id="GO:0005737">
    <property type="term" value="C:cytoplasm"/>
    <property type="evidence" value="ECO:0007669"/>
    <property type="project" value="TreeGrafter"/>
</dbReference>
<dbReference type="Proteomes" id="UP000321513">
    <property type="component" value="Unassembled WGS sequence"/>
</dbReference>
<comment type="cofactor">
    <cofactor evidence="1">
        <name>FAD</name>
        <dbReference type="ChEBI" id="CHEBI:57692"/>
    </cofactor>
</comment>
<dbReference type="PANTHER" id="PTHR13847:SF286">
    <property type="entry name" value="D-AMINO ACID DEHYDROGENASE"/>
    <property type="match status" value="1"/>
</dbReference>
<dbReference type="InterPro" id="IPR036188">
    <property type="entry name" value="FAD/NAD-bd_sf"/>
</dbReference>
<dbReference type="Pfam" id="PF01266">
    <property type="entry name" value="DAO"/>
    <property type="match status" value="1"/>
</dbReference>
<sequence length="370" mass="41933">MDDLTPNANFKSPDPTGGEIDFLIIGHGICGTFLSYYLLEAGKRVLVIDDNRPFSASKVASGVINPVTGRRIVRTWMIEELLPFALREYGALGKQLGVRLVKECSVLDFHPSLQMKDAFEKRLEEETEYLHQRAEADWREIFNFHFGVGEISPCLLIDINTLLCVWRQQLQKKHVLVEETFLPEHLTVTDNSITYKNFTADKIIFCDGVNGIDNTFFRNLPYSPNKGEAIIAQIPNLDTNFIYKQGLSIVPWKDDLFWIGSTYEWNFTDALPTAIFKDRVKNFLTYFLKTPFEIVDHIASVRPANMERRPFVGLHPTHSTVGILNGMGTKGCSLAPFFAKQLADLLAGGKPIAPEADVKRFEKILARKMN</sequence>
<feature type="domain" description="FAD dependent oxidoreductase" evidence="5">
    <location>
        <begin position="21"/>
        <end position="345"/>
    </location>
</feature>
<keyword evidence="3" id="KW-0285">Flavoprotein</keyword>
<dbReference type="Gene3D" id="3.50.50.60">
    <property type="entry name" value="FAD/NAD(P)-binding domain"/>
    <property type="match status" value="2"/>
</dbReference>
<evidence type="ECO:0000313" key="7">
    <source>
        <dbReference type="Proteomes" id="UP000321513"/>
    </source>
</evidence>
<proteinExistence type="inferred from homology"/>
<dbReference type="PANTHER" id="PTHR13847">
    <property type="entry name" value="SARCOSINE DEHYDROGENASE-RELATED"/>
    <property type="match status" value="1"/>
</dbReference>
<comment type="similarity">
    <text evidence="2">Belongs to the DadA oxidoreductase family.</text>
</comment>
<evidence type="ECO:0000313" key="6">
    <source>
        <dbReference type="EMBL" id="GEO09308.1"/>
    </source>
</evidence>
<dbReference type="OrthoDB" id="214253at2"/>
<dbReference type="InterPro" id="IPR006076">
    <property type="entry name" value="FAD-dep_OxRdtase"/>
</dbReference>
<evidence type="ECO:0000256" key="2">
    <source>
        <dbReference type="ARBA" id="ARBA00009410"/>
    </source>
</evidence>
<organism evidence="6 7">
    <name type="scientific">Segetibacter aerophilus</name>
    <dbReference type="NCBI Taxonomy" id="670293"/>
    <lineage>
        <taxon>Bacteria</taxon>
        <taxon>Pseudomonadati</taxon>
        <taxon>Bacteroidota</taxon>
        <taxon>Chitinophagia</taxon>
        <taxon>Chitinophagales</taxon>
        <taxon>Chitinophagaceae</taxon>
        <taxon>Segetibacter</taxon>
    </lineage>
</organism>
<keyword evidence="7" id="KW-1185">Reference proteome</keyword>
<dbReference type="AlphaFoldDB" id="A0A512BBF7"/>
<dbReference type="Gene3D" id="3.30.9.10">
    <property type="entry name" value="D-Amino Acid Oxidase, subunit A, domain 2"/>
    <property type="match status" value="1"/>
</dbReference>
<evidence type="ECO:0000256" key="3">
    <source>
        <dbReference type="ARBA" id="ARBA00022630"/>
    </source>
</evidence>
<dbReference type="SUPFAM" id="SSF51971">
    <property type="entry name" value="Nucleotide-binding domain"/>
    <property type="match status" value="1"/>
</dbReference>